<comment type="function">
    <text evidence="5 11">Specifically methylates the uridine in position 2552 of 23S rRNA at the 2'-O position of the ribose in the fully assembled 50S ribosomal subunit.</text>
</comment>
<protein>
    <recommendedName>
        <fullName evidence="7 11">Ribosomal RNA large subunit methyltransferase E</fullName>
        <ecNumber evidence="6 11">2.1.1.166</ecNumber>
    </recommendedName>
    <alternativeName>
        <fullName evidence="9 11">23S rRNA Um2552 methyltransferase</fullName>
    </alternativeName>
    <alternativeName>
        <fullName evidence="8 11">rRNA (uridine-2'-O-)-methyltransferase</fullName>
    </alternativeName>
</protein>
<sequence length="196" mass="22577">MYRKDRQNEFYTTLAKKDGYPARSVYKLREIDEKYKIIKENSRVLDLGCAPGSWILYISQKVGKGGKVIGVDIEEIKIPQKSNITFIKKSVFDLKESDFKDKFGAIVSDLSPKTSGVKFLDSGRSLKLAEKSFEIVRLFLLPGGNFVCKIFENESSEEFFKKIKNHFDFAKRFKPKAVIKKSKEFYIIGKGFRLTD</sequence>
<comment type="caution">
    <text evidence="14">The sequence shown here is derived from an EMBL/GenBank/DDBJ whole genome shotgun (WGS) entry which is preliminary data.</text>
</comment>
<evidence type="ECO:0000256" key="7">
    <source>
        <dbReference type="ARBA" id="ARBA00041129"/>
    </source>
</evidence>
<evidence type="ECO:0000256" key="10">
    <source>
        <dbReference type="ARBA" id="ARBA00048970"/>
    </source>
</evidence>
<keyword evidence="1 11" id="KW-0698">rRNA processing</keyword>
<gene>
    <name evidence="11" type="primary">rlmE</name>
    <name evidence="11" type="synonym">ftsJ</name>
    <name evidence="11" type="synonym">rrmJ</name>
    <name evidence="14" type="ORF">COX35_01950</name>
</gene>
<keyword evidence="2 11" id="KW-0489">Methyltransferase</keyword>
<dbReference type="HAMAP" id="MF_01547">
    <property type="entry name" value="RNA_methyltr_E"/>
    <property type="match status" value="1"/>
</dbReference>
<comment type="similarity">
    <text evidence="11">Belongs to the class I-like SAM-binding methyltransferase superfamily. RNA methyltransferase RlmE family.</text>
</comment>
<dbReference type="InterPro" id="IPR029063">
    <property type="entry name" value="SAM-dependent_MTases_sf"/>
</dbReference>
<evidence type="ECO:0000256" key="12">
    <source>
        <dbReference type="PIRSR" id="PIRSR005461-1"/>
    </source>
</evidence>
<feature type="binding site" evidence="11">
    <location>
        <position position="52"/>
    </location>
    <ligand>
        <name>S-adenosyl-L-methionine</name>
        <dbReference type="ChEBI" id="CHEBI:59789"/>
    </ligand>
</feature>
<feature type="active site" description="Proton acceptor" evidence="11 12">
    <location>
        <position position="149"/>
    </location>
</feature>
<evidence type="ECO:0000313" key="15">
    <source>
        <dbReference type="Proteomes" id="UP000229952"/>
    </source>
</evidence>
<dbReference type="Pfam" id="PF01728">
    <property type="entry name" value="FtsJ"/>
    <property type="match status" value="1"/>
</dbReference>
<dbReference type="GO" id="GO:0005737">
    <property type="term" value="C:cytoplasm"/>
    <property type="evidence" value="ECO:0007669"/>
    <property type="project" value="UniProtKB-SubCell"/>
</dbReference>
<reference evidence="14 15" key="1">
    <citation type="submission" date="2017-09" db="EMBL/GenBank/DDBJ databases">
        <title>Depth-based differentiation of microbial function through sediment-hosted aquifers and enrichment of novel symbionts in the deep terrestrial subsurface.</title>
        <authorList>
            <person name="Probst A.J."/>
            <person name="Ladd B."/>
            <person name="Jarett J.K."/>
            <person name="Geller-Mcgrath D.E."/>
            <person name="Sieber C.M."/>
            <person name="Emerson J.B."/>
            <person name="Anantharaman K."/>
            <person name="Thomas B.C."/>
            <person name="Malmstrom R."/>
            <person name="Stieglmeier M."/>
            <person name="Klingl A."/>
            <person name="Woyke T."/>
            <person name="Ryan C.M."/>
            <person name="Banfield J.F."/>
        </authorList>
    </citation>
    <scope>NUCLEOTIDE SEQUENCE [LARGE SCALE GENOMIC DNA]</scope>
    <source>
        <strain evidence="14">CG23_combo_of_CG06-09_8_20_14_all_37_18</strain>
    </source>
</reference>
<dbReference type="Gene3D" id="3.40.50.150">
    <property type="entry name" value="Vaccinia Virus protein VP39"/>
    <property type="match status" value="1"/>
</dbReference>
<keyword evidence="4 11" id="KW-0949">S-adenosyl-L-methionine</keyword>
<dbReference type="PANTHER" id="PTHR10920">
    <property type="entry name" value="RIBOSOMAL RNA METHYLTRANSFERASE"/>
    <property type="match status" value="1"/>
</dbReference>
<keyword evidence="3 11" id="KW-0808">Transferase</keyword>
<dbReference type="InterPro" id="IPR002877">
    <property type="entry name" value="RNA_MeTrfase_FtsJ_dom"/>
</dbReference>
<evidence type="ECO:0000256" key="5">
    <source>
        <dbReference type="ARBA" id="ARBA00037569"/>
    </source>
</evidence>
<proteinExistence type="inferred from homology"/>
<evidence type="ECO:0000256" key="9">
    <source>
        <dbReference type="ARBA" id="ARBA00042745"/>
    </source>
</evidence>
<keyword evidence="11" id="KW-0963">Cytoplasm</keyword>
<dbReference type="EMBL" id="PCRQ01000053">
    <property type="protein sequence ID" value="PIP24204.1"/>
    <property type="molecule type" value="Genomic_DNA"/>
</dbReference>
<dbReference type="InterPro" id="IPR050082">
    <property type="entry name" value="RNA_methyltr_RlmE"/>
</dbReference>
<evidence type="ECO:0000259" key="13">
    <source>
        <dbReference type="Pfam" id="PF01728"/>
    </source>
</evidence>
<evidence type="ECO:0000256" key="3">
    <source>
        <dbReference type="ARBA" id="ARBA00022679"/>
    </source>
</evidence>
<organism evidence="14 15">
    <name type="scientific">Candidatus Nealsonbacteria bacterium CG23_combo_of_CG06-09_8_20_14_all_37_18</name>
    <dbReference type="NCBI Taxonomy" id="1974720"/>
    <lineage>
        <taxon>Bacteria</taxon>
        <taxon>Candidatus Nealsoniibacteriota</taxon>
    </lineage>
</organism>
<feature type="binding site" evidence="11">
    <location>
        <position position="109"/>
    </location>
    <ligand>
        <name>S-adenosyl-L-methionine</name>
        <dbReference type="ChEBI" id="CHEBI:59789"/>
    </ligand>
</feature>
<evidence type="ECO:0000256" key="2">
    <source>
        <dbReference type="ARBA" id="ARBA00022603"/>
    </source>
</evidence>
<dbReference type="AlphaFoldDB" id="A0A2G9YY59"/>
<dbReference type="InterPro" id="IPR015507">
    <property type="entry name" value="rRNA-MeTfrase_E"/>
</dbReference>
<feature type="binding site" evidence="11">
    <location>
        <position position="93"/>
    </location>
    <ligand>
        <name>S-adenosyl-L-methionine</name>
        <dbReference type="ChEBI" id="CHEBI:59789"/>
    </ligand>
</feature>
<comment type="catalytic activity">
    <reaction evidence="10 11">
        <text>uridine(2552) in 23S rRNA + S-adenosyl-L-methionine = 2'-O-methyluridine(2552) in 23S rRNA + S-adenosyl-L-homocysteine + H(+)</text>
        <dbReference type="Rhea" id="RHEA:42720"/>
        <dbReference type="Rhea" id="RHEA-COMP:10202"/>
        <dbReference type="Rhea" id="RHEA-COMP:10203"/>
        <dbReference type="ChEBI" id="CHEBI:15378"/>
        <dbReference type="ChEBI" id="CHEBI:57856"/>
        <dbReference type="ChEBI" id="CHEBI:59789"/>
        <dbReference type="ChEBI" id="CHEBI:65315"/>
        <dbReference type="ChEBI" id="CHEBI:74478"/>
        <dbReference type="EC" id="2.1.1.166"/>
    </reaction>
</comment>
<dbReference type="PIRSF" id="PIRSF005461">
    <property type="entry name" value="23S_rRNA_mtase"/>
    <property type="match status" value="1"/>
</dbReference>
<evidence type="ECO:0000313" key="14">
    <source>
        <dbReference type="EMBL" id="PIP24204.1"/>
    </source>
</evidence>
<dbReference type="Proteomes" id="UP000229952">
    <property type="component" value="Unassembled WGS sequence"/>
</dbReference>
<dbReference type="EC" id="2.1.1.166" evidence="6 11"/>
<feature type="domain" description="Ribosomal RNA methyltransferase FtsJ" evidence="13">
    <location>
        <begin position="20"/>
        <end position="192"/>
    </location>
</feature>
<evidence type="ECO:0000256" key="11">
    <source>
        <dbReference type="HAMAP-Rule" id="MF_01547"/>
    </source>
</evidence>
<comment type="subcellular location">
    <subcellularLocation>
        <location evidence="11">Cytoplasm</location>
    </subcellularLocation>
</comment>
<evidence type="ECO:0000256" key="6">
    <source>
        <dbReference type="ARBA" id="ARBA00038861"/>
    </source>
</evidence>
<evidence type="ECO:0000256" key="8">
    <source>
        <dbReference type="ARBA" id="ARBA00041995"/>
    </source>
</evidence>
<dbReference type="SUPFAM" id="SSF53335">
    <property type="entry name" value="S-adenosyl-L-methionine-dependent methyltransferases"/>
    <property type="match status" value="1"/>
</dbReference>
<feature type="binding site" evidence="11">
    <location>
        <position position="72"/>
    </location>
    <ligand>
        <name>S-adenosyl-L-methionine</name>
        <dbReference type="ChEBI" id="CHEBI:59789"/>
    </ligand>
</feature>
<dbReference type="GO" id="GO:0008650">
    <property type="term" value="F:rRNA (uridine-2'-O-)-methyltransferase activity"/>
    <property type="evidence" value="ECO:0007669"/>
    <property type="project" value="UniProtKB-UniRule"/>
</dbReference>
<name>A0A2G9YY59_9BACT</name>
<feature type="binding site" evidence="11">
    <location>
        <position position="54"/>
    </location>
    <ligand>
        <name>S-adenosyl-L-methionine</name>
        <dbReference type="ChEBI" id="CHEBI:59789"/>
    </ligand>
</feature>
<accession>A0A2G9YY59</accession>
<evidence type="ECO:0000256" key="4">
    <source>
        <dbReference type="ARBA" id="ARBA00022691"/>
    </source>
</evidence>
<dbReference type="PANTHER" id="PTHR10920:SF18">
    <property type="entry name" value="RRNA METHYLTRANSFERASE 2, MITOCHONDRIAL"/>
    <property type="match status" value="1"/>
</dbReference>
<evidence type="ECO:0000256" key="1">
    <source>
        <dbReference type="ARBA" id="ARBA00022552"/>
    </source>
</evidence>